<evidence type="ECO:0000313" key="2">
    <source>
        <dbReference type="Proteomes" id="UP000204083"/>
    </source>
</evidence>
<sequence length="117" mass="13033">MSRYKPEFLEDLRQVLNKHSVDSTIGVADFLLAEMVANSLAAVEQVVQDNRNLGYANLSERLKIVNSIERSQAISFLVGESNAASSQFDSTGEEIDKRERSMVEALKVLGVKEEEMP</sequence>
<protein>
    <submittedName>
        <fullName evidence="1">Uncharacterized protein</fullName>
    </submittedName>
</protein>
<reference evidence="1 2" key="1">
    <citation type="submission" date="2016-07" db="EMBL/GenBank/DDBJ databases">
        <authorList>
            <person name="Montgomery M.T."/>
            <person name="Pope W.H."/>
            <person name="Garlena R.A."/>
            <person name="Russell D.A."/>
            <person name="Jacobs-Sera D."/>
            <person name="Hendrix R.W."/>
            <person name="Hatfull G.F."/>
        </authorList>
    </citation>
    <scope>NUCLEOTIDE SEQUENCE [LARGE SCALE GENOMIC DNA]</scope>
</reference>
<keyword evidence="2" id="KW-1185">Reference proteome</keyword>
<gene>
    <name evidence="1" type="primary">71</name>
    <name evidence="1" type="ORF">SEA_TERAPIN_71</name>
</gene>
<dbReference type="RefSeq" id="YP_009277810.1">
    <property type="nucleotide sequence ID" value="NC_031001.1"/>
</dbReference>
<proteinExistence type="predicted"/>
<dbReference type="Proteomes" id="UP000204083">
    <property type="component" value="Segment"/>
</dbReference>
<accession>A0A1B3B1H6</accession>
<dbReference type="GeneID" id="29078338"/>
<organism evidence="1 2">
    <name type="scientific">Gordonia phage Terapin</name>
    <dbReference type="NCBI Taxonomy" id="1887654"/>
    <lineage>
        <taxon>Viruses</taxon>
        <taxon>Duplodnaviria</taxon>
        <taxon>Heunggongvirae</taxon>
        <taxon>Uroviricota</taxon>
        <taxon>Caudoviricetes</taxon>
        <taxon>Terapinvirus</taxon>
        <taxon>Terapinvirus terapin</taxon>
    </lineage>
</organism>
<dbReference type="EMBL" id="KX557285">
    <property type="protein sequence ID" value="AOE44883.1"/>
    <property type="molecule type" value="Genomic_DNA"/>
</dbReference>
<dbReference type="KEGG" id="vg:29078338"/>
<evidence type="ECO:0000313" key="1">
    <source>
        <dbReference type="EMBL" id="AOE44883.1"/>
    </source>
</evidence>
<name>A0A1B3B1H6_9CAUD</name>